<keyword evidence="3 8" id="KW-0812">Transmembrane</keyword>
<dbReference type="AlphaFoldDB" id="A0A4Y7TQ46"/>
<dbReference type="PROSITE" id="PS50836">
    <property type="entry name" value="DOMON"/>
    <property type="match status" value="1"/>
</dbReference>
<feature type="transmembrane region" description="Helical" evidence="8">
    <location>
        <begin position="263"/>
        <end position="285"/>
    </location>
</feature>
<gene>
    <name evidence="10" type="ORF">FA13DRAFT_1623403</name>
</gene>
<feature type="domain" description="DOMON" evidence="9">
    <location>
        <begin position="2"/>
        <end position="125"/>
    </location>
</feature>
<accession>A0A4Y7TQ46</accession>
<dbReference type="PANTHER" id="PTHR47797:SF3">
    <property type="entry name" value="CYTOCHROME B561 DOMAIN-CONTAINING PROTEIN"/>
    <property type="match status" value="1"/>
</dbReference>
<keyword evidence="6 8" id="KW-0472">Membrane</keyword>
<dbReference type="Gene3D" id="2.60.40.1210">
    <property type="entry name" value="Cellobiose dehydrogenase, cytochrome domain"/>
    <property type="match status" value="1"/>
</dbReference>
<keyword evidence="4" id="KW-0249">Electron transport</keyword>
<feature type="transmembrane region" description="Helical" evidence="8">
    <location>
        <begin position="230"/>
        <end position="251"/>
    </location>
</feature>
<dbReference type="Gene3D" id="1.20.120.1770">
    <property type="match status" value="1"/>
</dbReference>
<dbReference type="STRING" id="71717.A0A4Y7TQ46"/>
<evidence type="ECO:0000256" key="6">
    <source>
        <dbReference type="ARBA" id="ARBA00023136"/>
    </source>
</evidence>
<evidence type="ECO:0000256" key="5">
    <source>
        <dbReference type="ARBA" id="ARBA00022989"/>
    </source>
</evidence>
<feature type="compositionally biased region" description="Acidic residues" evidence="7">
    <location>
        <begin position="428"/>
        <end position="440"/>
    </location>
</feature>
<evidence type="ECO:0000259" key="9">
    <source>
        <dbReference type="PROSITE" id="PS50836"/>
    </source>
</evidence>
<keyword evidence="11" id="KW-1185">Reference proteome</keyword>
<dbReference type="SMART" id="SM00665">
    <property type="entry name" value="B561"/>
    <property type="match status" value="1"/>
</dbReference>
<proteinExistence type="predicted"/>
<reference evidence="10 11" key="1">
    <citation type="journal article" date="2019" name="Nat. Ecol. Evol.">
        <title>Megaphylogeny resolves global patterns of mushroom evolution.</title>
        <authorList>
            <person name="Varga T."/>
            <person name="Krizsan K."/>
            <person name="Foldi C."/>
            <person name="Dima B."/>
            <person name="Sanchez-Garcia M."/>
            <person name="Sanchez-Ramirez S."/>
            <person name="Szollosi G.J."/>
            <person name="Szarkandi J.G."/>
            <person name="Papp V."/>
            <person name="Albert L."/>
            <person name="Andreopoulos W."/>
            <person name="Angelini C."/>
            <person name="Antonin V."/>
            <person name="Barry K.W."/>
            <person name="Bougher N.L."/>
            <person name="Buchanan P."/>
            <person name="Buyck B."/>
            <person name="Bense V."/>
            <person name="Catcheside P."/>
            <person name="Chovatia M."/>
            <person name="Cooper J."/>
            <person name="Damon W."/>
            <person name="Desjardin D."/>
            <person name="Finy P."/>
            <person name="Geml J."/>
            <person name="Haridas S."/>
            <person name="Hughes K."/>
            <person name="Justo A."/>
            <person name="Karasinski D."/>
            <person name="Kautmanova I."/>
            <person name="Kiss B."/>
            <person name="Kocsube S."/>
            <person name="Kotiranta H."/>
            <person name="LaButti K.M."/>
            <person name="Lechner B.E."/>
            <person name="Liimatainen K."/>
            <person name="Lipzen A."/>
            <person name="Lukacs Z."/>
            <person name="Mihaltcheva S."/>
            <person name="Morgado L.N."/>
            <person name="Niskanen T."/>
            <person name="Noordeloos M.E."/>
            <person name="Ohm R.A."/>
            <person name="Ortiz-Santana B."/>
            <person name="Ovrebo C."/>
            <person name="Racz N."/>
            <person name="Riley R."/>
            <person name="Savchenko A."/>
            <person name="Shiryaev A."/>
            <person name="Soop K."/>
            <person name="Spirin V."/>
            <person name="Szebenyi C."/>
            <person name="Tomsovsky M."/>
            <person name="Tulloss R.E."/>
            <person name="Uehling J."/>
            <person name="Grigoriev I.V."/>
            <person name="Vagvolgyi C."/>
            <person name="Papp T."/>
            <person name="Martin F.M."/>
            <person name="Miettinen O."/>
            <person name="Hibbett D.S."/>
            <person name="Nagy L.G."/>
        </authorList>
    </citation>
    <scope>NUCLEOTIDE SEQUENCE [LARGE SCALE GENOMIC DNA]</scope>
    <source>
        <strain evidence="10 11">FP101781</strain>
    </source>
</reference>
<protein>
    <recommendedName>
        <fullName evidence="9">DOMON domain-containing protein</fullName>
    </recommendedName>
</protein>
<evidence type="ECO:0000256" key="8">
    <source>
        <dbReference type="SAM" id="Phobius"/>
    </source>
</evidence>
<keyword evidence="5 8" id="KW-1133">Transmembrane helix</keyword>
<feature type="compositionally biased region" description="Basic and acidic residues" evidence="7">
    <location>
        <begin position="441"/>
        <end position="455"/>
    </location>
</feature>
<keyword evidence="2" id="KW-0813">Transport</keyword>
<dbReference type="OrthoDB" id="19261at2759"/>
<dbReference type="Proteomes" id="UP000298030">
    <property type="component" value="Unassembled WGS sequence"/>
</dbReference>
<feature type="transmembrane region" description="Helical" evidence="8">
    <location>
        <begin position="349"/>
        <end position="367"/>
    </location>
</feature>
<sequence length="455" mass="51072">MQATSFCVNATVDSGSVTYELTSMVHAPEDVGWLALGFGQNMIRTQLVILWQNDDDGSMTVSQRYARYYAEPSVLADPPRIGNAVELKDLWQKPKEHTTYAFRIPAKERLLNGTSLRESLVWAYSPIRPHKNYTSHIARHFEIGHMKLEFEKVEPVPSRPEPPSSSGKPENDGDNKDGTDGDDHYHSGHEKTVHAHAYLLSFGFLFLLPMGILAGRWGRTISPVWFKVHWILNMAVAAPIIALGWLLGPVAVWQHGGGHLDDAHKICGFILVALYGGQVLLGRYIHSRRVEKMESGVKITNHHPPLNIGHVAFGLVFIMFVFFQVRSGLDKLQAEPEEKLFAKWYHKVWAIWGLVLLLLYLAGLTLLPRQFRQERAGGLGDTSGGHARLHPNGDETYVPLTVHPNRRETEEASSSTRLLFESRSQFEVGDDDEDDQEEDDMALKGEKGVGGRDSR</sequence>
<evidence type="ECO:0000256" key="7">
    <source>
        <dbReference type="SAM" id="MobiDB-lite"/>
    </source>
</evidence>
<dbReference type="Pfam" id="PF03188">
    <property type="entry name" value="Cytochrom_B561"/>
    <property type="match status" value="1"/>
</dbReference>
<evidence type="ECO:0000256" key="1">
    <source>
        <dbReference type="ARBA" id="ARBA00004370"/>
    </source>
</evidence>
<dbReference type="SUPFAM" id="SSF49344">
    <property type="entry name" value="CBD9-like"/>
    <property type="match status" value="1"/>
</dbReference>
<dbReference type="PANTHER" id="PTHR47797">
    <property type="entry name" value="DEHYDROGENASE, PUTATIVE (AFU_ORTHOLOGUE AFUA_8G05805)-RELATED"/>
    <property type="match status" value="1"/>
</dbReference>
<dbReference type="InterPro" id="IPR005018">
    <property type="entry name" value="DOMON_domain"/>
</dbReference>
<dbReference type="CDD" id="cd08760">
    <property type="entry name" value="Cyt_b561_FRRS1_like"/>
    <property type="match status" value="1"/>
</dbReference>
<dbReference type="SMART" id="SM00664">
    <property type="entry name" value="DoH"/>
    <property type="match status" value="1"/>
</dbReference>
<evidence type="ECO:0000256" key="3">
    <source>
        <dbReference type="ARBA" id="ARBA00022692"/>
    </source>
</evidence>
<feature type="compositionally biased region" description="Polar residues" evidence="7">
    <location>
        <begin position="412"/>
        <end position="425"/>
    </location>
</feature>
<feature type="region of interest" description="Disordered" evidence="7">
    <location>
        <begin position="153"/>
        <end position="187"/>
    </location>
</feature>
<dbReference type="InterPro" id="IPR006593">
    <property type="entry name" value="Cyt_b561/ferric_Rdtase_TM"/>
</dbReference>
<feature type="transmembrane region" description="Helical" evidence="8">
    <location>
        <begin position="306"/>
        <end position="329"/>
    </location>
</feature>
<evidence type="ECO:0000256" key="4">
    <source>
        <dbReference type="ARBA" id="ARBA00022982"/>
    </source>
</evidence>
<name>A0A4Y7TQ46_COPMI</name>
<dbReference type="GO" id="GO:0016020">
    <property type="term" value="C:membrane"/>
    <property type="evidence" value="ECO:0007669"/>
    <property type="project" value="UniProtKB-SubCell"/>
</dbReference>
<feature type="compositionally biased region" description="Basic and acidic residues" evidence="7">
    <location>
        <begin position="169"/>
        <end position="187"/>
    </location>
</feature>
<organism evidence="10 11">
    <name type="scientific">Coprinellus micaceus</name>
    <name type="common">Glistening ink-cap mushroom</name>
    <name type="synonym">Coprinus micaceus</name>
    <dbReference type="NCBI Taxonomy" id="71717"/>
    <lineage>
        <taxon>Eukaryota</taxon>
        <taxon>Fungi</taxon>
        <taxon>Dikarya</taxon>
        <taxon>Basidiomycota</taxon>
        <taxon>Agaricomycotina</taxon>
        <taxon>Agaricomycetes</taxon>
        <taxon>Agaricomycetidae</taxon>
        <taxon>Agaricales</taxon>
        <taxon>Agaricineae</taxon>
        <taxon>Psathyrellaceae</taxon>
        <taxon>Coprinellus</taxon>
    </lineage>
</organism>
<dbReference type="Pfam" id="PF16010">
    <property type="entry name" value="CDH-cyt"/>
    <property type="match status" value="1"/>
</dbReference>
<evidence type="ECO:0000313" key="10">
    <source>
        <dbReference type="EMBL" id="TEB36276.1"/>
    </source>
</evidence>
<comment type="caution">
    <text evidence="10">The sequence shown here is derived from an EMBL/GenBank/DDBJ whole genome shotgun (WGS) entry which is preliminary data.</text>
</comment>
<evidence type="ECO:0000256" key="2">
    <source>
        <dbReference type="ARBA" id="ARBA00022448"/>
    </source>
</evidence>
<dbReference type="InterPro" id="IPR015920">
    <property type="entry name" value="Cellobiose_DH-like_cyt"/>
</dbReference>
<evidence type="ECO:0000313" key="11">
    <source>
        <dbReference type="Proteomes" id="UP000298030"/>
    </source>
</evidence>
<dbReference type="EMBL" id="QPFP01000006">
    <property type="protein sequence ID" value="TEB36276.1"/>
    <property type="molecule type" value="Genomic_DNA"/>
</dbReference>
<feature type="transmembrane region" description="Helical" evidence="8">
    <location>
        <begin position="197"/>
        <end position="218"/>
    </location>
</feature>
<feature type="region of interest" description="Disordered" evidence="7">
    <location>
        <begin position="378"/>
        <end position="455"/>
    </location>
</feature>
<comment type="subcellular location">
    <subcellularLocation>
        <location evidence="1">Membrane</location>
    </subcellularLocation>
</comment>